<accession>A0A1W1UQU6</accession>
<gene>
    <name evidence="2" type="ORF">SAMN05660772_00602</name>
</gene>
<protein>
    <recommendedName>
        <fullName evidence="4">Lipoprotein</fullName>
    </recommendedName>
</protein>
<evidence type="ECO:0000313" key="2">
    <source>
        <dbReference type="EMBL" id="SMB83495.1"/>
    </source>
</evidence>
<feature type="signal peptide" evidence="1">
    <location>
        <begin position="1"/>
        <end position="22"/>
    </location>
</feature>
<feature type="chain" id="PRO_5010699654" description="Lipoprotein" evidence="1">
    <location>
        <begin position="23"/>
        <end position="224"/>
    </location>
</feature>
<evidence type="ECO:0000256" key="1">
    <source>
        <dbReference type="SAM" id="SignalP"/>
    </source>
</evidence>
<sequence length="224" mass="24012">MKTLWILMLVLIGAVLSGCSTNSEPYDYSNFLNSKPRSILVLMPTNESTEVKAASAVLANTVKPLAEAGYYVFPVALANDTFRHNGVYEGHDIQQVSAKKLQEIFGADTALYLNVTQYGSTYMVIDSVTQVSVEGKLVDLRNGAVLWSGKAVASSSEQGNSNAGNPIATLITAAVKQIINTVADEGFNISVLASQRLLNSGYNGGLLYGPYSPHYGKDPQLNAR</sequence>
<evidence type="ECO:0008006" key="4">
    <source>
        <dbReference type="Google" id="ProtNLM"/>
    </source>
</evidence>
<dbReference type="InterPro" id="IPR008517">
    <property type="entry name" value="GNA1162-like"/>
</dbReference>
<proteinExistence type="predicted"/>
<dbReference type="Gene3D" id="3.40.50.10610">
    <property type="entry name" value="ABC-type transport auxiliary lipoprotein component"/>
    <property type="match status" value="1"/>
</dbReference>
<name>A0A1W1UQU6_9PAST</name>
<reference evidence="3" key="1">
    <citation type="submission" date="2017-04" db="EMBL/GenBank/DDBJ databases">
        <authorList>
            <person name="Varghese N."/>
            <person name="Submissions S."/>
        </authorList>
    </citation>
    <scope>NUCLEOTIDE SEQUENCE [LARGE SCALE GENOMIC DNA]</scope>
    <source>
        <strain evidence="3">DSM 23072</strain>
    </source>
</reference>
<organism evidence="2 3">
    <name type="scientific">Pasteurella testudinis DSM 23072</name>
    <dbReference type="NCBI Taxonomy" id="1122938"/>
    <lineage>
        <taxon>Bacteria</taxon>
        <taxon>Pseudomonadati</taxon>
        <taxon>Pseudomonadota</taxon>
        <taxon>Gammaproteobacteria</taxon>
        <taxon>Pasteurellales</taxon>
        <taxon>Pasteurellaceae</taxon>
        <taxon>Pasteurella</taxon>
    </lineage>
</organism>
<dbReference type="STRING" id="1122938.SAMN05660772_00602"/>
<dbReference type="PROSITE" id="PS51257">
    <property type="entry name" value="PROKAR_LIPOPROTEIN"/>
    <property type="match status" value="1"/>
</dbReference>
<dbReference type="Pfam" id="PF05643">
    <property type="entry name" value="GNA1162-like"/>
    <property type="match status" value="1"/>
</dbReference>
<keyword evidence="1" id="KW-0732">Signal</keyword>
<dbReference type="AlphaFoldDB" id="A0A1W1UQU6"/>
<evidence type="ECO:0000313" key="3">
    <source>
        <dbReference type="Proteomes" id="UP000192408"/>
    </source>
</evidence>
<dbReference type="Proteomes" id="UP000192408">
    <property type="component" value="Unassembled WGS sequence"/>
</dbReference>
<dbReference type="EMBL" id="FWWV01000013">
    <property type="protein sequence ID" value="SMB83495.1"/>
    <property type="molecule type" value="Genomic_DNA"/>
</dbReference>
<keyword evidence="3" id="KW-1185">Reference proteome</keyword>